<dbReference type="Proteomes" id="UP000035800">
    <property type="component" value="Chromosome I"/>
</dbReference>
<dbReference type="AlphaFoldDB" id="K8YAC2"/>
<reference evidence="1 2" key="2">
    <citation type="journal article" date="2014" name="Emerg. Microbes Infect.">
        <title>Potential impact on kidney infection: a whole-genome analysis of Leptospira santarosai serovar Shermani.</title>
        <authorList>
            <person name="Chou L.F."/>
            <person name="Chen T.W."/>
            <person name="Ko Y.C."/>
            <person name="Pan M.J."/>
            <person name="Tian Y.C."/>
            <person name="Chiu C.H."/>
            <person name="Tang P."/>
            <person name="Hung C.C."/>
            <person name="Yang C.W."/>
        </authorList>
    </citation>
    <scope>NUCLEOTIDE SEQUENCE</scope>
    <source>
        <strain evidence="1 2">LT 821</strain>
    </source>
</reference>
<gene>
    <name evidence="1" type="ORF">LSS_11905</name>
</gene>
<proteinExistence type="predicted"/>
<protein>
    <submittedName>
        <fullName evidence="1">Uncharacterized protein</fullName>
    </submittedName>
</protein>
<organism evidence="1 2">
    <name type="scientific">Leptospira santarosai serovar Shermani str. LT 821</name>
    <dbReference type="NCBI Taxonomy" id="758847"/>
    <lineage>
        <taxon>Bacteria</taxon>
        <taxon>Pseudomonadati</taxon>
        <taxon>Spirochaetota</taxon>
        <taxon>Spirochaetia</taxon>
        <taxon>Leptospirales</taxon>
        <taxon>Leptospiraceae</taxon>
        <taxon>Leptospira</taxon>
    </lineage>
</organism>
<sequence length="62" mass="7312">MLCGAIKKRDLFFGFRNSALLKKIQILRFFHFIGDFCIFPRNLKSKLNFNSLDPLLTFIVPF</sequence>
<name>K8YAC2_9LEPT</name>
<dbReference type="EMBL" id="CP006694">
    <property type="protein sequence ID" value="EKT86585.2"/>
    <property type="molecule type" value="Genomic_DNA"/>
</dbReference>
<evidence type="ECO:0000313" key="2">
    <source>
        <dbReference type="Proteomes" id="UP000035800"/>
    </source>
</evidence>
<reference evidence="1 2" key="1">
    <citation type="journal article" date="2012" name="Gene">
        <title>Sequence of Leptospira santarosai serovar Shermani genome and prediction of virulence-associated genes.</title>
        <authorList>
            <person name="Chou L.F."/>
            <person name="Chen Y.T."/>
            <person name="Lu C.W."/>
            <person name="Ko Y.C."/>
            <person name="Tang C.Y."/>
            <person name="Pan M.J."/>
            <person name="Tian Y.C."/>
            <person name="Chiu C.H."/>
            <person name="Hung C.C."/>
            <person name="Yang C.W."/>
        </authorList>
    </citation>
    <scope>NUCLEOTIDE SEQUENCE [LARGE SCALE GENOMIC DNA]</scope>
    <source>
        <strain evidence="1">LT 821</strain>
    </source>
</reference>
<dbReference type="KEGG" id="lst:LSS_11905"/>
<accession>K8YAC2</accession>
<evidence type="ECO:0000313" key="1">
    <source>
        <dbReference type="EMBL" id="EKT86585.2"/>
    </source>
</evidence>